<dbReference type="EMBL" id="AZGA01000057">
    <property type="protein sequence ID" value="KRM33120.1"/>
    <property type="molecule type" value="Genomic_DNA"/>
</dbReference>
<dbReference type="PANTHER" id="PTHR11712:SF336">
    <property type="entry name" value="3-OXOACYL-[ACYL-CARRIER-PROTEIN] SYNTHASE, MITOCHONDRIAL"/>
    <property type="match status" value="1"/>
</dbReference>
<evidence type="ECO:0000256" key="16">
    <source>
        <dbReference type="RuleBase" id="RU003694"/>
    </source>
</evidence>
<keyword evidence="6 14" id="KW-0808">Transferase</keyword>
<dbReference type="CDD" id="cd00834">
    <property type="entry name" value="KAS_I_II"/>
    <property type="match status" value="1"/>
</dbReference>
<evidence type="ECO:0000256" key="14">
    <source>
        <dbReference type="PIRNR" id="PIRNR000447"/>
    </source>
</evidence>
<feature type="active site" description="For beta-ketoacyl synthase activity" evidence="15">
    <location>
        <position position="157"/>
    </location>
</feature>
<dbReference type="UniPathway" id="UPA00094"/>
<dbReference type="InterPro" id="IPR014031">
    <property type="entry name" value="Ketoacyl_synth_C"/>
</dbReference>
<evidence type="ECO:0000256" key="2">
    <source>
        <dbReference type="ARBA" id="ARBA00008467"/>
    </source>
</evidence>
<dbReference type="InterPro" id="IPR017568">
    <property type="entry name" value="3-oxoacyl-ACP_synth-2"/>
</dbReference>
<dbReference type="NCBIfam" id="TIGR03150">
    <property type="entry name" value="fabF"/>
    <property type="match status" value="1"/>
</dbReference>
<comment type="pathway">
    <text evidence="1 14">Lipid metabolism; fatty acid biosynthesis.</text>
</comment>
<comment type="function">
    <text evidence="11 14">Involved in the type II fatty acid elongation cycle. Catalyzes the elongation of a wide range of acyl-ACP by the addition of two carbons from malonyl-ACP to an acyl acceptor. Can efficiently catalyze the conversion of palmitoleoyl-ACP (cis-hexadec-9-enoyl-ACP) to cis-vaccenoyl-ACP (cis-octadec-11-enoyl-ACP), an essential step in the thermal regulation of fatty acid composition.</text>
</comment>
<dbReference type="FunFam" id="3.40.47.10:FF:000018">
    <property type="entry name" value="3-oxoacyl-[acyl-carrier-protein] synthase 2"/>
    <property type="match status" value="1"/>
</dbReference>
<dbReference type="InterPro" id="IPR020841">
    <property type="entry name" value="PKS_Beta-ketoAc_synthase_dom"/>
</dbReference>
<dbReference type="PIRSF" id="PIRSF000447">
    <property type="entry name" value="KAS_II"/>
    <property type="match status" value="1"/>
</dbReference>
<evidence type="ECO:0000256" key="11">
    <source>
        <dbReference type="ARBA" id="ARBA00024006"/>
    </source>
</evidence>
<keyword evidence="19" id="KW-1185">Reference proteome</keyword>
<dbReference type="eggNOG" id="COG0304">
    <property type="taxonomic scope" value="Bacteria"/>
</dbReference>
<dbReference type="PANTHER" id="PTHR11712">
    <property type="entry name" value="POLYKETIDE SYNTHASE-RELATED"/>
    <property type="match status" value="1"/>
</dbReference>
<dbReference type="PATRIC" id="fig|1423734.3.peg.3250"/>
<evidence type="ECO:0000256" key="6">
    <source>
        <dbReference type="ARBA" id="ARBA00022679"/>
    </source>
</evidence>
<keyword evidence="10 14" id="KW-0012">Acyltransferase</keyword>
<accession>A0A0R1XS56</accession>
<evidence type="ECO:0000256" key="15">
    <source>
        <dbReference type="PIRSR" id="PIRSR000447-1"/>
    </source>
</evidence>
<evidence type="ECO:0000256" key="12">
    <source>
        <dbReference type="ARBA" id="ARBA00047318"/>
    </source>
</evidence>
<gene>
    <name evidence="18" type="ORF">FC83_GL003201</name>
</gene>
<comment type="catalytic activity">
    <reaction evidence="13 14">
        <text>a fatty acyl-[ACP] + malonyl-[ACP] + H(+) = a 3-oxoacyl-[ACP] + holo-[ACP] + CO2</text>
        <dbReference type="Rhea" id="RHEA:22836"/>
        <dbReference type="Rhea" id="RHEA-COMP:9623"/>
        <dbReference type="Rhea" id="RHEA-COMP:9685"/>
        <dbReference type="Rhea" id="RHEA-COMP:9916"/>
        <dbReference type="Rhea" id="RHEA-COMP:14125"/>
        <dbReference type="ChEBI" id="CHEBI:15378"/>
        <dbReference type="ChEBI" id="CHEBI:16526"/>
        <dbReference type="ChEBI" id="CHEBI:64479"/>
        <dbReference type="ChEBI" id="CHEBI:78449"/>
        <dbReference type="ChEBI" id="CHEBI:78776"/>
        <dbReference type="ChEBI" id="CHEBI:138651"/>
    </reaction>
</comment>
<evidence type="ECO:0000256" key="8">
    <source>
        <dbReference type="ARBA" id="ARBA00023098"/>
    </source>
</evidence>
<dbReference type="Pfam" id="PF00109">
    <property type="entry name" value="ketoacyl-synt"/>
    <property type="match status" value="1"/>
</dbReference>
<dbReference type="FunFam" id="3.40.47.10:FF:000029">
    <property type="entry name" value="3-oxoacyl-[acyl-carrier-protein] synthase 1"/>
    <property type="match status" value="1"/>
</dbReference>
<sequence length="406" mass="42559">MTGIGAVTPIGNDVKSFIDGLYTNKLAAGPITHFDASDLNVTLTGDVRDFDPVVRLNKKDTKRMDLFSQYAVYSALEAMADANFEEGVVAPERLGVMYGSGIGGLTTMTEQVVKMYTKGADRISPMFIPETIANMAAGNIAMRFKAKNTCQCIVTACSSSTDALGQAFHHIQSGRADMMISGGAEAVNNVMGVGGFTALTAITRATDPAQASIPFDTKRSGFLLSEGSGTLVLEDLEHALARGAKIYGEIVGYGSTCDAYHMTSPDPTGAGAANAMQIAIDDADITPDQVGYINAHGTSTKANDVMEAIAINTVFGKDPDVLVSSTKSMTGHLLGAAGAIEAIATLTALQKDKMPINVGVTEQDPDCQVNLVTEANQNATVDYAISNSFGFGGHDAVLAMKKWRGV</sequence>
<keyword evidence="5 14" id="KW-0444">Lipid biosynthesis</keyword>
<evidence type="ECO:0000256" key="9">
    <source>
        <dbReference type="ARBA" id="ARBA00023160"/>
    </source>
</evidence>
<dbReference type="STRING" id="1423734.FC83_GL003201"/>
<dbReference type="InterPro" id="IPR016039">
    <property type="entry name" value="Thiolase-like"/>
</dbReference>
<evidence type="ECO:0000256" key="13">
    <source>
        <dbReference type="ARBA" id="ARBA00047659"/>
    </source>
</evidence>
<name>A0A0R1XS56_9LACO</name>
<comment type="similarity">
    <text evidence="2 14 16">Belongs to the thiolase-like superfamily. Beta-ketoacyl-ACP synthases family.</text>
</comment>
<keyword evidence="9 14" id="KW-0275">Fatty acid biosynthesis</keyword>
<evidence type="ECO:0000256" key="3">
    <source>
        <dbReference type="ARBA" id="ARBA00012356"/>
    </source>
</evidence>
<dbReference type="InterPro" id="IPR000794">
    <property type="entry name" value="Beta-ketoacyl_synthase"/>
</dbReference>
<dbReference type="SMART" id="SM00825">
    <property type="entry name" value="PKS_KS"/>
    <property type="match status" value="1"/>
</dbReference>
<dbReference type="GO" id="GO:0030497">
    <property type="term" value="P:fatty acid elongation"/>
    <property type="evidence" value="ECO:0007669"/>
    <property type="project" value="UniProtKB-ARBA"/>
</dbReference>
<evidence type="ECO:0000256" key="7">
    <source>
        <dbReference type="ARBA" id="ARBA00022832"/>
    </source>
</evidence>
<comment type="catalytic activity">
    <reaction evidence="12 14">
        <text>(9Z)-hexadecenoyl-[ACP] + malonyl-[ACP] + H(+) = 3-oxo-(11Z)-octadecenoyl-[ACP] + holo-[ACP] + CO2</text>
        <dbReference type="Rhea" id="RHEA:55040"/>
        <dbReference type="Rhea" id="RHEA-COMP:9623"/>
        <dbReference type="Rhea" id="RHEA-COMP:9685"/>
        <dbReference type="Rhea" id="RHEA-COMP:10800"/>
        <dbReference type="Rhea" id="RHEA-COMP:14074"/>
        <dbReference type="ChEBI" id="CHEBI:15378"/>
        <dbReference type="ChEBI" id="CHEBI:16526"/>
        <dbReference type="ChEBI" id="CHEBI:64479"/>
        <dbReference type="ChEBI" id="CHEBI:78449"/>
        <dbReference type="ChEBI" id="CHEBI:83989"/>
        <dbReference type="ChEBI" id="CHEBI:138538"/>
        <dbReference type="EC" id="2.3.1.179"/>
    </reaction>
</comment>
<dbReference type="NCBIfam" id="NF005589">
    <property type="entry name" value="PRK07314.1"/>
    <property type="match status" value="1"/>
</dbReference>
<evidence type="ECO:0000256" key="10">
    <source>
        <dbReference type="ARBA" id="ARBA00023315"/>
    </source>
</evidence>
<dbReference type="Gene3D" id="3.40.47.10">
    <property type="match status" value="2"/>
</dbReference>
<dbReference type="SUPFAM" id="SSF53901">
    <property type="entry name" value="Thiolase-like"/>
    <property type="match status" value="2"/>
</dbReference>
<dbReference type="Pfam" id="PF02801">
    <property type="entry name" value="Ketoacyl-synt_C"/>
    <property type="match status" value="1"/>
</dbReference>
<dbReference type="EC" id="2.3.1.179" evidence="3 14"/>
<protein>
    <recommendedName>
        <fullName evidence="4 14">3-oxoacyl-[acyl-carrier-protein] synthase 2</fullName>
        <ecNumber evidence="3 14">2.3.1.179</ecNumber>
    </recommendedName>
</protein>
<organism evidence="18 19">
    <name type="scientific">Agrilactobacillus composti DSM 18527 = JCM 14202</name>
    <dbReference type="NCBI Taxonomy" id="1423734"/>
    <lineage>
        <taxon>Bacteria</taxon>
        <taxon>Bacillati</taxon>
        <taxon>Bacillota</taxon>
        <taxon>Bacilli</taxon>
        <taxon>Lactobacillales</taxon>
        <taxon>Lactobacillaceae</taxon>
        <taxon>Agrilactobacillus</taxon>
    </lineage>
</organism>
<dbReference type="GO" id="GO:0004315">
    <property type="term" value="F:3-oxoacyl-[acyl-carrier-protein] synthase activity"/>
    <property type="evidence" value="ECO:0007669"/>
    <property type="project" value="UniProtKB-UniRule"/>
</dbReference>
<dbReference type="AlphaFoldDB" id="A0A0R1XS56"/>
<dbReference type="GO" id="GO:0005829">
    <property type="term" value="C:cytosol"/>
    <property type="evidence" value="ECO:0007669"/>
    <property type="project" value="TreeGrafter"/>
</dbReference>
<evidence type="ECO:0000256" key="4">
    <source>
        <dbReference type="ARBA" id="ARBA00014657"/>
    </source>
</evidence>
<evidence type="ECO:0000313" key="19">
    <source>
        <dbReference type="Proteomes" id="UP000051236"/>
    </source>
</evidence>
<keyword evidence="8" id="KW-0443">Lipid metabolism</keyword>
<reference evidence="18 19" key="1">
    <citation type="journal article" date="2015" name="Genome Announc.">
        <title>Expanding the biotechnology potential of lactobacilli through comparative genomics of 213 strains and associated genera.</title>
        <authorList>
            <person name="Sun Z."/>
            <person name="Harris H.M."/>
            <person name="McCann A."/>
            <person name="Guo C."/>
            <person name="Argimon S."/>
            <person name="Zhang W."/>
            <person name="Yang X."/>
            <person name="Jeffery I.B."/>
            <person name="Cooney J.C."/>
            <person name="Kagawa T.F."/>
            <person name="Liu W."/>
            <person name="Song Y."/>
            <person name="Salvetti E."/>
            <person name="Wrobel A."/>
            <person name="Rasinkangas P."/>
            <person name="Parkhill J."/>
            <person name="Rea M.C."/>
            <person name="O'Sullivan O."/>
            <person name="Ritari J."/>
            <person name="Douillard F.P."/>
            <person name="Paul Ross R."/>
            <person name="Yang R."/>
            <person name="Briner A.E."/>
            <person name="Felis G.E."/>
            <person name="de Vos W.M."/>
            <person name="Barrangou R."/>
            <person name="Klaenhammer T.R."/>
            <person name="Caufield P.W."/>
            <person name="Cui Y."/>
            <person name="Zhang H."/>
            <person name="O'Toole P.W."/>
        </authorList>
    </citation>
    <scope>NUCLEOTIDE SEQUENCE [LARGE SCALE GENOMIC DNA]</scope>
    <source>
        <strain evidence="18 19">DSM 18527</strain>
    </source>
</reference>
<feature type="domain" description="Ketosynthase family 3 (KS3)" evidence="17">
    <location>
        <begin position="1"/>
        <end position="402"/>
    </location>
</feature>
<dbReference type="PROSITE" id="PS52004">
    <property type="entry name" value="KS3_2"/>
    <property type="match status" value="1"/>
</dbReference>
<keyword evidence="7" id="KW-0276">Fatty acid metabolism</keyword>
<evidence type="ECO:0000259" key="17">
    <source>
        <dbReference type="PROSITE" id="PS52004"/>
    </source>
</evidence>
<evidence type="ECO:0000256" key="5">
    <source>
        <dbReference type="ARBA" id="ARBA00022516"/>
    </source>
</evidence>
<dbReference type="InterPro" id="IPR014030">
    <property type="entry name" value="Ketoacyl_synth_N"/>
</dbReference>
<proteinExistence type="inferred from homology"/>
<evidence type="ECO:0000313" key="18">
    <source>
        <dbReference type="EMBL" id="KRM33120.1"/>
    </source>
</evidence>
<evidence type="ECO:0000256" key="1">
    <source>
        <dbReference type="ARBA" id="ARBA00005194"/>
    </source>
</evidence>
<comment type="caution">
    <text evidence="18">The sequence shown here is derived from an EMBL/GenBank/DDBJ whole genome shotgun (WGS) entry which is preliminary data.</text>
</comment>
<dbReference type="Proteomes" id="UP000051236">
    <property type="component" value="Unassembled WGS sequence"/>
</dbReference>